<reference evidence="3 4" key="1">
    <citation type="journal article" date="2010" name="Nat. Biotechnol.">
        <title>Genome sequence of the model mushroom Schizophyllum commune.</title>
        <authorList>
            <person name="Ohm R.A."/>
            <person name="de Jong J.F."/>
            <person name="Lugones L.G."/>
            <person name="Aerts A."/>
            <person name="Kothe E."/>
            <person name="Stajich J.E."/>
            <person name="de Vries R.P."/>
            <person name="Record E."/>
            <person name="Levasseur A."/>
            <person name="Baker S.E."/>
            <person name="Bartholomew K.A."/>
            <person name="Coutinho P.M."/>
            <person name="Erdmann S."/>
            <person name="Fowler T.J."/>
            <person name="Gathman A.C."/>
            <person name="Lombard V."/>
            <person name="Henrissat B."/>
            <person name="Knabe N."/>
            <person name="Kuees U."/>
            <person name="Lilly W.W."/>
            <person name="Lindquist E."/>
            <person name="Lucas S."/>
            <person name="Magnuson J.K."/>
            <person name="Piumi F."/>
            <person name="Raudaskoski M."/>
            <person name="Salamov A."/>
            <person name="Schmutz J."/>
            <person name="Schwarze F.W.M.R."/>
            <person name="vanKuyk P.A."/>
            <person name="Horton J.S."/>
            <person name="Grigoriev I.V."/>
            <person name="Woesten H.A.B."/>
        </authorList>
    </citation>
    <scope>NUCLEOTIDE SEQUENCE [LARGE SCALE GENOMIC DNA]</scope>
    <source>
        <strain evidence="4">H4-8 / FGSC 9210</strain>
    </source>
</reference>
<evidence type="ECO:0000313" key="3">
    <source>
        <dbReference type="EMBL" id="EFJ02503.1"/>
    </source>
</evidence>
<accession>D8PRD1</accession>
<keyword evidence="2" id="KW-0812">Transmembrane</keyword>
<organism evidence="4">
    <name type="scientific">Schizophyllum commune (strain H4-8 / FGSC 9210)</name>
    <name type="common">Split gill fungus</name>
    <dbReference type="NCBI Taxonomy" id="578458"/>
    <lineage>
        <taxon>Eukaryota</taxon>
        <taxon>Fungi</taxon>
        <taxon>Dikarya</taxon>
        <taxon>Basidiomycota</taxon>
        <taxon>Agaricomycotina</taxon>
        <taxon>Agaricomycetes</taxon>
        <taxon>Agaricomycetidae</taxon>
        <taxon>Agaricales</taxon>
        <taxon>Schizophyllaceae</taxon>
        <taxon>Schizophyllum</taxon>
    </lineage>
</organism>
<dbReference type="eggNOG" id="ENOG502QWC3">
    <property type="taxonomic scope" value="Eukaryota"/>
</dbReference>
<keyword evidence="2" id="KW-1133">Transmembrane helix</keyword>
<keyword evidence="2" id="KW-0472">Membrane</keyword>
<evidence type="ECO:0000256" key="2">
    <source>
        <dbReference type="SAM" id="Phobius"/>
    </source>
</evidence>
<feature type="transmembrane region" description="Helical" evidence="2">
    <location>
        <begin position="57"/>
        <end position="76"/>
    </location>
</feature>
<evidence type="ECO:0000256" key="1">
    <source>
        <dbReference type="SAM" id="MobiDB-lite"/>
    </source>
</evidence>
<dbReference type="STRING" id="578458.D8PRD1"/>
<dbReference type="GeneID" id="9585037"/>
<keyword evidence="4" id="KW-1185">Reference proteome</keyword>
<proteinExistence type="predicted"/>
<feature type="region of interest" description="Disordered" evidence="1">
    <location>
        <begin position="113"/>
        <end position="145"/>
    </location>
</feature>
<dbReference type="KEGG" id="scm:SCHCO_02610836"/>
<dbReference type="OMA" id="HTCANEI"/>
<evidence type="ECO:0000313" key="4">
    <source>
        <dbReference type="Proteomes" id="UP000007431"/>
    </source>
</evidence>
<dbReference type="Proteomes" id="UP000007431">
    <property type="component" value="Unassembled WGS sequence"/>
</dbReference>
<feature type="compositionally biased region" description="Low complexity" evidence="1">
    <location>
        <begin position="128"/>
        <end position="145"/>
    </location>
</feature>
<feature type="compositionally biased region" description="Basic and acidic residues" evidence="1">
    <location>
        <begin position="113"/>
        <end position="125"/>
    </location>
</feature>
<dbReference type="HOGENOM" id="CLU_1144964_0_0_1"/>
<dbReference type="VEuPathDB" id="FungiDB:SCHCODRAFT_02610836"/>
<sequence>MLKRCKEHGVSISAALFAICNIAWARTANGNWELPMMMYSALNMRPYLLAEKALNQSYWFLAVGYFNVVLPSFLPADAAKTFWLRARAAKAQSTRAAKSPMLVPRARETARERGVRARQWAREDDGVAAPPASKPASAPTPSTAPKIPSTALIGLSLLGNLDGMYKHATFGSIKMHTLTTGSRQRAGGMLLFGYTFAGKLWVSLGYDENGFEKETVQAYWRRVLEGIEEFLG</sequence>
<dbReference type="OrthoDB" id="3355480at2759"/>
<name>D8PRD1_SCHCM</name>
<dbReference type="InParanoid" id="D8PRD1"/>
<dbReference type="SUPFAM" id="SSF52777">
    <property type="entry name" value="CoA-dependent acyltransferases"/>
    <property type="match status" value="1"/>
</dbReference>
<protein>
    <submittedName>
        <fullName evidence="3">Expressed protein</fullName>
    </submittedName>
</protein>
<dbReference type="AlphaFoldDB" id="D8PRD1"/>
<gene>
    <name evidence="3" type="ORF">SCHCODRAFT_84219</name>
</gene>
<dbReference type="EMBL" id="GL377302">
    <property type="protein sequence ID" value="EFJ02503.1"/>
    <property type="molecule type" value="Genomic_DNA"/>
</dbReference>